<evidence type="ECO:0000313" key="3">
    <source>
        <dbReference type="Proteomes" id="UP000244223"/>
    </source>
</evidence>
<dbReference type="OrthoDB" id="9780269at2"/>
<name>A0A2T5J0M1_9GAMM</name>
<sequence>MTATSYVQGRAGRIETRLTVPSTPRTGQVAVICHPHPLYGGTMTNKVVTTVAKALLDHGITTVIFNFRGVGDSEGQHDYGRGEVDDALAVTAWAIEQTQAKTLILAGFSFGSFIAAMASQQLPSSIELQQLWLLAPPVHHYQFPNLNAESQKIRVIQGEADEVVPVADVLAWSAAHQLTTIRLPACSHFFHGHLVALRQIISQHTP</sequence>
<keyword evidence="3" id="KW-1185">Reference proteome</keyword>
<feature type="domain" description="AB hydrolase-1" evidence="1">
    <location>
        <begin position="48"/>
        <end position="136"/>
    </location>
</feature>
<evidence type="ECO:0000313" key="2">
    <source>
        <dbReference type="EMBL" id="PTQ89894.1"/>
    </source>
</evidence>
<accession>A0A2T5J0M1</accession>
<dbReference type="SUPFAM" id="SSF53474">
    <property type="entry name" value="alpha/beta-Hydrolases"/>
    <property type="match status" value="1"/>
</dbReference>
<dbReference type="EMBL" id="QAON01000005">
    <property type="protein sequence ID" value="PTQ89894.1"/>
    <property type="molecule type" value="Genomic_DNA"/>
</dbReference>
<organism evidence="2 3">
    <name type="scientific">Agitococcus lubricus</name>
    <dbReference type="NCBI Taxonomy" id="1077255"/>
    <lineage>
        <taxon>Bacteria</taxon>
        <taxon>Pseudomonadati</taxon>
        <taxon>Pseudomonadota</taxon>
        <taxon>Gammaproteobacteria</taxon>
        <taxon>Moraxellales</taxon>
        <taxon>Moraxellaceae</taxon>
        <taxon>Agitococcus</taxon>
    </lineage>
</organism>
<dbReference type="Proteomes" id="UP000244223">
    <property type="component" value="Unassembled WGS sequence"/>
</dbReference>
<comment type="caution">
    <text evidence="2">The sequence shown here is derived from an EMBL/GenBank/DDBJ whole genome shotgun (WGS) entry which is preliminary data.</text>
</comment>
<proteinExistence type="predicted"/>
<dbReference type="RefSeq" id="WP_107865406.1">
    <property type="nucleotide sequence ID" value="NZ_QAON01000005.1"/>
</dbReference>
<protein>
    <recommendedName>
        <fullName evidence="1">AB hydrolase-1 domain-containing protein</fullName>
    </recommendedName>
</protein>
<reference evidence="2 3" key="1">
    <citation type="submission" date="2018-04" db="EMBL/GenBank/DDBJ databases">
        <title>Genomic Encyclopedia of Archaeal and Bacterial Type Strains, Phase II (KMG-II): from individual species to whole genera.</title>
        <authorList>
            <person name="Goeker M."/>
        </authorList>
    </citation>
    <scope>NUCLEOTIDE SEQUENCE [LARGE SCALE GENOMIC DNA]</scope>
    <source>
        <strain evidence="2 3">DSM 5822</strain>
    </source>
</reference>
<dbReference type="Gene3D" id="3.40.50.1820">
    <property type="entry name" value="alpha/beta hydrolase"/>
    <property type="match status" value="1"/>
</dbReference>
<dbReference type="AlphaFoldDB" id="A0A2T5J0M1"/>
<gene>
    <name evidence="2" type="ORF">C8N29_105223</name>
</gene>
<dbReference type="InterPro" id="IPR000073">
    <property type="entry name" value="AB_hydrolase_1"/>
</dbReference>
<evidence type="ECO:0000259" key="1">
    <source>
        <dbReference type="Pfam" id="PF00561"/>
    </source>
</evidence>
<dbReference type="InterPro" id="IPR029058">
    <property type="entry name" value="AB_hydrolase_fold"/>
</dbReference>
<dbReference type="PANTHER" id="PTHR42103">
    <property type="entry name" value="ALPHA/BETA-HYDROLASES SUPERFAMILY PROTEIN"/>
    <property type="match status" value="1"/>
</dbReference>
<dbReference type="Pfam" id="PF00561">
    <property type="entry name" value="Abhydrolase_1"/>
    <property type="match status" value="1"/>
</dbReference>
<dbReference type="PANTHER" id="PTHR42103:SF2">
    <property type="entry name" value="AB HYDROLASE-1 DOMAIN-CONTAINING PROTEIN"/>
    <property type="match status" value="1"/>
</dbReference>